<sequence>MDRKRGHESSPEQAETGKADASHKRNTTDFFKRGRAEPMPMPMLANDESCDRIDQDDWAASWEQLEPEGPIHSNWIFLPPTAPL</sequence>
<name>A0A976FP29_BRELC</name>
<keyword evidence="3" id="KW-1185">Reference proteome</keyword>
<gene>
    <name evidence="2" type="ORF">CCR75_002901</name>
</gene>
<comment type="caution">
    <text evidence="2">The sequence shown here is derived from an EMBL/GenBank/DDBJ whole genome shotgun (WGS) entry which is preliminary data.</text>
</comment>
<evidence type="ECO:0000256" key="1">
    <source>
        <dbReference type="SAM" id="MobiDB-lite"/>
    </source>
</evidence>
<feature type="compositionally biased region" description="Basic and acidic residues" evidence="1">
    <location>
        <begin position="1"/>
        <end position="36"/>
    </location>
</feature>
<protein>
    <submittedName>
        <fullName evidence="2">Uncharacterized protein</fullName>
    </submittedName>
</protein>
<accession>A0A976FP29</accession>
<dbReference type="EMBL" id="SHOA02000010">
    <property type="protein sequence ID" value="TDH70338.1"/>
    <property type="molecule type" value="Genomic_DNA"/>
</dbReference>
<dbReference type="RefSeq" id="XP_067819837.1">
    <property type="nucleotide sequence ID" value="XM_067960998.1"/>
</dbReference>
<proteinExistence type="predicted"/>
<dbReference type="Proteomes" id="UP000294530">
    <property type="component" value="Unassembled WGS sequence"/>
</dbReference>
<dbReference type="KEGG" id="blac:94346669"/>
<evidence type="ECO:0000313" key="3">
    <source>
        <dbReference type="Proteomes" id="UP000294530"/>
    </source>
</evidence>
<dbReference type="AlphaFoldDB" id="A0A976FP29"/>
<dbReference type="GeneID" id="94346669"/>
<evidence type="ECO:0000313" key="2">
    <source>
        <dbReference type="EMBL" id="TDH70338.1"/>
    </source>
</evidence>
<reference evidence="2 3" key="1">
    <citation type="journal article" date="2021" name="Genome Biol.">
        <title>AFLAP: assembly-free linkage analysis pipeline using k-mers from genome sequencing data.</title>
        <authorList>
            <person name="Fletcher K."/>
            <person name="Zhang L."/>
            <person name="Gil J."/>
            <person name="Han R."/>
            <person name="Cavanaugh K."/>
            <person name="Michelmore R."/>
        </authorList>
    </citation>
    <scope>NUCLEOTIDE SEQUENCE [LARGE SCALE GENOMIC DNA]</scope>
    <source>
        <strain evidence="2 3">SF5</strain>
    </source>
</reference>
<feature type="region of interest" description="Disordered" evidence="1">
    <location>
        <begin position="1"/>
        <end position="47"/>
    </location>
</feature>
<organism evidence="2 3">
    <name type="scientific">Bremia lactucae</name>
    <name type="common">Lettuce downy mildew</name>
    <dbReference type="NCBI Taxonomy" id="4779"/>
    <lineage>
        <taxon>Eukaryota</taxon>
        <taxon>Sar</taxon>
        <taxon>Stramenopiles</taxon>
        <taxon>Oomycota</taxon>
        <taxon>Peronosporomycetes</taxon>
        <taxon>Peronosporales</taxon>
        <taxon>Peronosporaceae</taxon>
        <taxon>Bremia</taxon>
    </lineage>
</organism>